<dbReference type="Pfam" id="PF04339">
    <property type="entry name" value="FemAB_like"/>
    <property type="match status" value="1"/>
</dbReference>
<gene>
    <name evidence="1" type="ordered locus">BATR1942_14900</name>
</gene>
<reference evidence="1 2" key="1">
    <citation type="journal article" date="2011" name="Front. Microbiol.">
        <title>Genomic signatures of strain selection and enhancement in Bacillus atrophaeus var. globigii, a historical biowarfare simulant.</title>
        <authorList>
            <person name="Gibbons H.S."/>
            <person name="Broomall S.M."/>
            <person name="McNew L.A."/>
            <person name="Daligault H."/>
            <person name="Chapman C."/>
            <person name="Bruce D."/>
            <person name="Karavis M."/>
            <person name="Krepps M."/>
            <person name="McGregor P.A."/>
            <person name="Hong C."/>
            <person name="Park K.H."/>
            <person name="Akmal A."/>
            <person name="Feldman A."/>
            <person name="Lin J.S."/>
            <person name="Chang W.E."/>
            <person name="Higgs B.W."/>
            <person name="Demirev P."/>
            <person name="Lindquist J."/>
            <person name="Liem A."/>
            <person name="Fochler E."/>
            <person name="Read T.D."/>
            <person name="Tapia R."/>
            <person name="Johnson S."/>
            <person name="Bishop-Lilly K.A."/>
            <person name="Detter C."/>
            <person name="Han C."/>
            <person name="Sozhamannan S."/>
            <person name="Rosenzweig C.N."/>
            <person name="Skowronski E.W."/>
        </authorList>
    </citation>
    <scope>NUCLEOTIDE SEQUENCE [LARGE SCALE GENOMIC DNA]</scope>
    <source>
        <strain evidence="1 2">1942</strain>
    </source>
</reference>
<dbReference type="EMBL" id="CP002207">
    <property type="protein sequence ID" value="ADP33902.1"/>
    <property type="molecule type" value="Genomic_DNA"/>
</dbReference>
<dbReference type="InterPro" id="IPR016181">
    <property type="entry name" value="Acyl_CoA_acyltransferase"/>
</dbReference>
<dbReference type="RefSeq" id="WP_003326881.1">
    <property type="nucleotide sequence ID" value="NC_014639.1"/>
</dbReference>
<dbReference type="PANTHER" id="PTHR36174">
    <property type="entry name" value="LIPID II:GLYCINE GLYCYLTRANSFERASE"/>
    <property type="match status" value="1"/>
</dbReference>
<dbReference type="Proteomes" id="UP000006867">
    <property type="component" value="Chromosome"/>
</dbReference>
<sequence>MQNTVCNSQQVWDQAAAAHEAILFQSYEWGKLMEELPDTSFHPVILKTDNGQAVYVPVFEQNGNISGNMIGYGGPFLEGPISFEWLQGEIKALFGREMSRMLLPYDQATFIEEFGPGWEVKTTHMLTLPDTFEELWTSCSGKARTAVRYAEKESVTIRQIGQKELNEFYDLYKAHSAAIGAQYVLRLSFFQRLLENLSSRVFWVGAFLEQKLISSSIFLYDRSHFYYWQNVNSLDGKKAQASYLLMRDALQFAINAKLRWADFGYSHSKEIARPKRYWGAEEKRCLQFTAAE</sequence>
<keyword evidence="2" id="KW-1185">Reference proteome</keyword>
<dbReference type="InterPro" id="IPR007434">
    <property type="entry name" value="FemAB-like"/>
</dbReference>
<name>A0ABN3ZHW2_BACA1</name>
<dbReference type="Gene3D" id="3.40.630.30">
    <property type="match status" value="1"/>
</dbReference>
<dbReference type="InterPro" id="IPR050644">
    <property type="entry name" value="PG_Glycine_Bridge_Synth"/>
</dbReference>
<protein>
    <recommendedName>
        <fullName evidence="3">GNAT family N-acetyltransferase</fullName>
    </recommendedName>
</protein>
<accession>A0ABN3ZHW2</accession>
<dbReference type="SUPFAM" id="SSF55729">
    <property type="entry name" value="Acyl-CoA N-acyltransferases (Nat)"/>
    <property type="match status" value="1"/>
</dbReference>
<proteinExistence type="predicted"/>
<evidence type="ECO:0000313" key="2">
    <source>
        <dbReference type="Proteomes" id="UP000006867"/>
    </source>
</evidence>
<evidence type="ECO:0000313" key="1">
    <source>
        <dbReference type="EMBL" id="ADP33902.1"/>
    </source>
</evidence>
<evidence type="ECO:0008006" key="3">
    <source>
        <dbReference type="Google" id="ProtNLM"/>
    </source>
</evidence>
<dbReference type="PANTHER" id="PTHR36174:SF1">
    <property type="entry name" value="LIPID II:GLYCINE GLYCYLTRANSFERASE"/>
    <property type="match status" value="1"/>
</dbReference>
<organism evidence="1 2">
    <name type="scientific">Bacillus atrophaeus (strain 1942)</name>
    <dbReference type="NCBI Taxonomy" id="720555"/>
    <lineage>
        <taxon>Bacteria</taxon>
        <taxon>Bacillati</taxon>
        <taxon>Bacillota</taxon>
        <taxon>Bacilli</taxon>
        <taxon>Bacillales</taxon>
        <taxon>Bacillaceae</taxon>
        <taxon>Bacillus</taxon>
    </lineage>
</organism>